<accession>A0A8S1GR21</accession>
<keyword evidence="2" id="KW-1185">Reference proteome</keyword>
<evidence type="ECO:0000313" key="1">
    <source>
        <dbReference type="EMBL" id="CAD6185344.1"/>
    </source>
</evidence>
<organism evidence="1 2">
    <name type="scientific">Caenorhabditis auriculariae</name>
    <dbReference type="NCBI Taxonomy" id="2777116"/>
    <lineage>
        <taxon>Eukaryota</taxon>
        <taxon>Metazoa</taxon>
        <taxon>Ecdysozoa</taxon>
        <taxon>Nematoda</taxon>
        <taxon>Chromadorea</taxon>
        <taxon>Rhabditida</taxon>
        <taxon>Rhabditina</taxon>
        <taxon>Rhabditomorpha</taxon>
        <taxon>Rhabditoidea</taxon>
        <taxon>Rhabditidae</taxon>
        <taxon>Peloderinae</taxon>
        <taxon>Caenorhabditis</taxon>
    </lineage>
</organism>
<gene>
    <name evidence="1" type="ORF">CAUJ_LOCUS1263</name>
</gene>
<evidence type="ECO:0000313" key="2">
    <source>
        <dbReference type="Proteomes" id="UP000835052"/>
    </source>
</evidence>
<protein>
    <submittedName>
        <fullName evidence="1">Uncharacterized protein</fullName>
    </submittedName>
</protein>
<dbReference type="EMBL" id="CAJGYM010000002">
    <property type="protein sequence ID" value="CAD6185344.1"/>
    <property type="molecule type" value="Genomic_DNA"/>
</dbReference>
<dbReference type="AlphaFoldDB" id="A0A8S1GR21"/>
<reference evidence="1" key="1">
    <citation type="submission" date="2020-10" db="EMBL/GenBank/DDBJ databases">
        <authorList>
            <person name="Kikuchi T."/>
        </authorList>
    </citation>
    <scope>NUCLEOTIDE SEQUENCE</scope>
    <source>
        <strain evidence="1">NKZ352</strain>
    </source>
</reference>
<dbReference type="Proteomes" id="UP000835052">
    <property type="component" value="Unassembled WGS sequence"/>
</dbReference>
<proteinExistence type="predicted"/>
<sequence>MKSSCQTDELTLRRRFWLFNEYRMHIEKIRWAPLLPREPQERLLFVAIATPHLLCRLNRALFRPVRTRRGDSSQEPSSQWHIVSDVASDRYSQRVTPTASRYMQLPLQLHYGCQPKLIRPSIFNVLTCECGKCGSRDEAFFRAFAVVASPKHT</sequence>
<comment type="caution">
    <text evidence="1">The sequence shown here is derived from an EMBL/GenBank/DDBJ whole genome shotgun (WGS) entry which is preliminary data.</text>
</comment>
<name>A0A8S1GR21_9PELO</name>